<dbReference type="GO" id="GO:0005737">
    <property type="term" value="C:cytoplasm"/>
    <property type="evidence" value="ECO:0007669"/>
    <property type="project" value="UniProtKB-SubCell"/>
</dbReference>
<comment type="subcellular location">
    <subcellularLocation>
        <location evidence="2 9">Cytoplasm</location>
    </subcellularLocation>
</comment>
<evidence type="ECO:0000256" key="1">
    <source>
        <dbReference type="ARBA" id="ARBA00001968"/>
    </source>
</evidence>
<evidence type="ECO:0000256" key="5">
    <source>
        <dbReference type="ARBA" id="ARBA00022722"/>
    </source>
</evidence>
<keyword evidence="5 9" id="KW-0540">Nuclease</keyword>
<dbReference type="GO" id="GO:0071025">
    <property type="term" value="P:RNA surveillance"/>
    <property type="evidence" value="ECO:0007669"/>
    <property type="project" value="InterPro"/>
</dbReference>
<evidence type="ECO:0000313" key="11">
    <source>
        <dbReference type="EMBL" id="MDV0442573.1"/>
    </source>
</evidence>
<dbReference type="GO" id="GO:0032790">
    <property type="term" value="P:ribosome disassembly"/>
    <property type="evidence" value="ECO:0007669"/>
    <property type="project" value="TreeGrafter"/>
</dbReference>
<dbReference type="GO" id="GO:0004519">
    <property type="term" value="F:endonuclease activity"/>
    <property type="evidence" value="ECO:0007669"/>
    <property type="project" value="UniProtKB-UniRule"/>
</dbReference>
<dbReference type="RefSeq" id="WP_338094997.1">
    <property type="nucleotide sequence ID" value="NZ_JAWDKA010000012.1"/>
</dbReference>
<dbReference type="Gene3D" id="3.30.420.60">
    <property type="entry name" value="eRF1 domain 2"/>
    <property type="match status" value="1"/>
</dbReference>
<keyword evidence="12" id="KW-1185">Reference proteome</keyword>
<comment type="caution">
    <text evidence="11">The sequence shown here is derived from an EMBL/GenBank/DDBJ whole genome shotgun (WGS) entry which is preliminary data.</text>
</comment>
<organism evidence="11 12">
    <name type="scientific">Methanorbis furvi</name>
    <dbReference type="NCBI Taxonomy" id="3028299"/>
    <lineage>
        <taxon>Archaea</taxon>
        <taxon>Methanobacteriati</taxon>
        <taxon>Methanobacteriota</taxon>
        <taxon>Stenosarchaea group</taxon>
        <taxon>Methanomicrobia</taxon>
        <taxon>Methanomicrobiales</taxon>
        <taxon>Methanocorpusculaceae</taxon>
        <taxon>Methanorbis</taxon>
    </lineage>
</organism>
<evidence type="ECO:0000256" key="3">
    <source>
        <dbReference type="ARBA" id="ARBA00009504"/>
    </source>
</evidence>
<evidence type="ECO:0000256" key="8">
    <source>
        <dbReference type="ARBA" id="ARBA00022801"/>
    </source>
</evidence>
<dbReference type="EMBL" id="JAWDKA010000012">
    <property type="protein sequence ID" value="MDV0442573.1"/>
    <property type="molecule type" value="Genomic_DNA"/>
</dbReference>
<comment type="function">
    <text evidence="9">May function in recognizing stalled ribosomes, interact with stem-loop structures in stalled mRNA molecules, and effect endonucleolytic cleavage of the mRNA. May play a role in the release non-functional ribosomes and degradation of damaged mRNAs. Has endoribonuclease activity.</text>
</comment>
<dbReference type="InterPro" id="IPR029064">
    <property type="entry name" value="Ribosomal_eL30-like_sf"/>
</dbReference>
<dbReference type="Pfam" id="PF26356">
    <property type="entry name" value="Pelota_N"/>
    <property type="match status" value="1"/>
</dbReference>
<keyword evidence="6 9" id="KW-0479">Metal-binding</keyword>
<feature type="domain" description="eRF1/Pelota-like N-terminal" evidence="10">
    <location>
        <begin position="1"/>
        <end position="128"/>
    </location>
</feature>
<dbReference type="InterPro" id="IPR038069">
    <property type="entry name" value="Pelota/DOM34_N"/>
</dbReference>
<dbReference type="EC" id="3.1.-.-" evidence="9"/>
<dbReference type="SMART" id="SM01194">
    <property type="entry name" value="eRF1_1"/>
    <property type="match status" value="1"/>
</dbReference>
<comment type="domain">
    <text evidence="9">The N-terminal domain has the RNA-binding Sm fold. It harbors the endoribonuclease activity.</text>
</comment>
<dbReference type="PANTHER" id="PTHR10853">
    <property type="entry name" value="PELOTA"/>
    <property type="match status" value="1"/>
</dbReference>
<comment type="cofactor">
    <cofactor evidence="1 9">
        <name>a divalent metal cation</name>
        <dbReference type="ChEBI" id="CHEBI:60240"/>
    </cofactor>
</comment>
<dbReference type="GO" id="GO:0070481">
    <property type="term" value="P:nuclear-transcribed mRNA catabolic process, non-stop decay"/>
    <property type="evidence" value="ECO:0007669"/>
    <property type="project" value="InterPro"/>
</dbReference>
<dbReference type="InterPro" id="IPR005140">
    <property type="entry name" value="eRF1_Pelota-like_N"/>
</dbReference>
<evidence type="ECO:0000256" key="4">
    <source>
        <dbReference type="ARBA" id="ARBA00022490"/>
    </source>
</evidence>
<evidence type="ECO:0000259" key="10">
    <source>
        <dbReference type="SMART" id="SM01194"/>
    </source>
</evidence>
<dbReference type="Gene3D" id="3.30.1330.30">
    <property type="match status" value="1"/>
</dbReference>
<keyword evidence="4 9" id="KW-0963">Cytoplasm</keyword>
<dbReference type="SUPFAM" id="SSF159065">
    <property type="entry name" value="Dom34/Pelota N-terminal domain-like"/>
    <property type="match status" value="1"/>
</dbReference>
<dbReference type="SUPFAM" id="SSF55315">
    <property type="entry name" value="L30e-like"/>
    <property type="match status" value="1"/>
</dbReference>
<name>A0AAE4MFL1_9EURY</name>
<keyword evidence="7 9" id="KW-0255">Endonuclease</keyword>
<dbReference type="Proteomes" id="UP001273136">
    <property type="component" value="Unassembled WGS sequence"/>
</dbReference>
<gene>
    <name evidence="9" type="primary">pelA</name>
    <name evidence="11" type="ORF">McpAg1_18230</name>
</gene>
<dbReference type="GO" id="GO:0070966">
    <property type="term" value="P:nuclear-transcribed mRNA catabolic process, no-go decay"/>
    <property type="evidence" value="ECO:0007669"/>
    <property type="project" value="InterPro"/>
</dbReference>
<dbReference type="AlphaFoldDB" id="A0AAE4MFL1"/>
<dbReference type="InterPro" id="IPR004405">
    <property type="entry name" value="TF_pelota"/>
</dbReference>
<evidence type="ECO:0000256" key="2">
    <source>
        <dbReference type="ARBA" id="ARBA00004496"/>
    </source>
</evidence>
<dbReference type="HAMAP" id="MF_01853">
    <property type="entry name" value="PelO"/>
    <property type="match status" value="1"/>
</dbReference>
<dbReference type="InterPro" id="IPR023521">
    <property type="entry name" value="Pelota_arc"/>
</dbReference>
<evidence type="ECO:0000256" key="7">
    <source>
        <dbReference type="ARBA" id="ARBA00022759"/>
    </source>
</evidence>
<sequence length="344" mass="37569">MKAAAAEPLRRDGFGEYKLMPESLDDLWHLSHLISYGNTVFAVTMRTVDGPNDKLRAEKLEKRPVRIGVKCEKVEFTPTANRLRVFGVIVFGPDTGQHHALNIEPGYEISVVREWRTVDLERLDRAVSSSVHGVVHIVAIEDGEAELYRIRQYGPERVTTLTIGSGKTAELDSRQSLFEELLKALDKVTGPIVVAGPGFVKEDFVKFAKTKAPDTAARMLMEDTRRSGYGAAQEAIGNGVLSRVAEDLQLAREVQVMDEVFLRIGQNGAVAYGAAEVQTSIDYGAAETIVVADTEIRQSRTACMIEAAERLGAGVVVLSTEFEPGKRLIGLGGVAALLRYKIAA</sequence>
<dbReference type="Gene3D" id="2.30.30.870">
    <property type="entry name" value="Pelota, domain A"/>
    <property type="match status" value="1"/>
</dbReference>
<dbReference type="PANTHER" id="PTHR10853:SF0">
    <property type="entry name" value="PROTEIN PELOTA HOMOLOG"/>
    <property type="match status" value="1"/>
</dbReference>
<accession>A0AAE4MFL1</accession>
<dbReference type="NCBIfam" id="TIGR00111">
    <property type="entry name" value="pelota"/>
    <property type="match status" value="1"/>
</dbReference>
<dbReference type="GO" id="GO:0046872">
    <property type="term" value="F:metal ion binding"/>
    <property type="evidence" value="ECO:0007669"/>
    <property type="project" value="UniProtKB-UniRule"/>
</dbReference>
<dbReference type="InterPro" id="IPR042226">
    <property type="entry name" value="eFR1_2_sf"/>
</dbReference>
<dbReference type="GO" id="GO:0070651">
    <property type="term" value="P:nonfunctional rRNA decay"/>
    <property type="evidence" value="ECO:0007669"/>
    <property type="project" value="TreeGrafter"/>
</dbReference>
<dbReference type="InterPro" id="IPR058547">
    <property type="entry name" value="Pelota_N"/>
</dbReference>
<reference evidence="11" key="1">
    <citation type="submission" date="2023-06" db="EMBL/GenBank/DDBJ databases">
        <title>Genome sequence of Methancorpusculaceae sp. Ag1.</title>
        <authorList>
            <person name="Protasov E."/>
            <person name="Platt K."/>
            <person name="Poehlein A."/>
            <person name="Daniel R."/>
            <person name="Brune A."/>
        </authorList>
    </citation>
    <scope>NUCLEOTIDE SEQUENCE</scope>
    <source>
        <strain evidence="11">Ag1</strain>
    </source>
</reference>
<protein>
    <recommendedName>
        <fullName evidence="9">Protein pelota homolog</fullName>
        <ecNumber evidence="9">3.1.-.-</ecNumber>
    </recommendedName>
</protein>
<evidence type="ECO:0000313" key="12">
    <source>
        <dbReference type="Proteomes" id="UP001273136"/>
    </source>
</evidence>
<evidence type="ECO:0000256" key="6">
    <source>
        <dbReference type="ARBA" id="ARBA00022723"/>
    </source>
</evidence>
<comment type="subunit">
    <text evidence="9">Monomer.</text>
</comment>
<dbReference type="GO" id="GO:0016787">
    <property type="term" value="F:hydrolase activity"/>
    <property type="evidence" value="ECO:0007669"/>
    <property type="project" value="UniProtKB-KW"/>
</dbReference>
<proteinExistence type="inferred from homology"/>
<dbReference type="SUPFAM" id="SSF53137">
    <property type="entry name" value="Translational machinery components"/>
    <property type="match status" value="1"/>
</dbReference>
<dbReference type="InterPro" id="IPR005142">
    <property type="entry name" value="eRF1_3"/>
</dbReference>
<keyword evidence="8 9" id="KW-0378">Hydrolase</keyword>
<comment type="similarity">
    <text evidence="3 9">Belongs to the eukaryotic release factor 1 family. Pelota subfamily.</text>
</comment>
<dbReference type="Pfam" id="PF03465">
    <property type="entry name" value="eRF1_3"/>
    <property type="match status" value="1"/>
</dbReference>
<evidence type="ECO:0000256" key="9">
    <source>
        <dbReference type="HAMAP-Rule" id="MF_01853"/>
    </source>
</evidence>